<proteinExistence type="predicted"/>
<evidence type="ECO:0000259" key="1">
    <source>
        <dbReference type="PROSITE" id="PS50181"/>
    </source>
</evidence>
<dbReference type="GeneID" id="30523431"/>
<keyword evidence="3" id="KW-1185">Reference proteome</keyword>
<dbReference type="Proteomes" id="UP000201465">
    <property type="component" value="Segment"/>
</dbReference>
<dbReference type="Gene3D" id="1.20.1280.50">
    <property type="match status" value="1"/>
</dbReference>
<dbReference type="KEGG" id="vg:30523431"/>
<dbReference type="RefSeq" id="YP_009329391.1">
    <property type="nucleotide sequence ID" value="NC_032108.1"/>
</dbReference>
<protein>
    <submittedName>
        <fullName evidence="2">Protein containing conserved membrane protein of uncharacterized function</fullName>
    </submittedName>
</protein>
<name>A0A1M7XV06_9VIRU</name>
<organism evidence="2 3">
    <name type="scientific">Cedratvirus A11</name>
    <dbReference type="NCBI Taxonomy" id="1903266"/>
    <lineage>
        <taxon>Viruses</taxon>
        <taxon>Pithoviruses</taxon>
        <taxon>Orthocedratvirinae</taxon>
        <taxon>Alphacedratvirus</taxon>
        <taxon>Alphacedratvirus aljazairmassiliense</taxon>
    </lineage>
</organism>
<dbReference type="InterPro" id="IPR001810">
    <property type="entry name" value="F-box_dom"/>
</dbReference>
<evidence type="ECO:0000313" key="2">
    <source>
        <dbReference type="EMBL" id="SHO33519.1"/>
    </source>
</evidence>
<gene>
    <name evidence="2" type="ORF">BQ3484_451</name>
</gene>
<sequence>MDTISRIADIPAEIEQTIIGVTELDDLVNLCETNSYYRGLCKDDEFWERKFRHEQTFIVNKQTNPRDWINELKHSIHCKSKANTILADFSSFSSTYKQFLIVDFNFVNTTDIFPDFLDKKRINSLLLFSRTRQDAEKRGGQIIIDKHQGQPVIEFQTYTEQNGMLTYVVDPTEKQLFYIFFLFCYYSVRMYDDHGQTIYN</sequence>
<dbReference type="EMBL" id="LT671577">
    <property type="protein sequence ID" value="SHO33519.1"/>
    <property type="molecule type" value="Genomic_DNA"/>
</dbReference>
<feature type="domain" description="F-box" evidence="1">
    <location>
        <begin position="4"/>
        <end position="50"/>
    </location>
</feature>
<accession>A0A1M7XV06</accession>
<dbReference type="OrthoDB" id="40403at10239"/>
<evidence type="ECO:0000313" key="3">
    <source>
        <dbReference type="Proteomes" id="UP000201465"/>
    </source>
</evidence>
<dbReference type="SUPFAM" id="SSF81383">
    <property type="entry name" value="F-box domain"/>
    <property type="match status" value="1"/>
</dbReference>
<reference evidence="2 3" key="1">
    <citation type="submission" date="2016-11" db="EMBL/GenBank/DDBJ databases">
        <authorList>
            <consortium name="Urmite Genomes"/>
        </authorList>
    </citation>
    <scope>NUCLEOTIDE SEQUENCE [LARGE SCALE GENOMIC DNA]</scope>
    <source>
        <strain evidence="2 3">A11</strain>
    </source>
</reference>
<dbReference type="InterPro" id="IPR036047">
    <property type="entry name" value="F-box-like_dom_sf"/>
</dbReference>
<dbReference type="PROSITE" id="PS50181">
    <property type="entry name" value="FBOX"/>
    <property type="match status" value="1"/>
</dbReference>